<dbReference type="SUPFAM" id="SSF48403">
    <property type="entry name" value="Ankyrin repeat"/>
    <property type="match status" value="3"/>
</dbReference>
<evidence type="ECO:0000313" key="4">
    <source>
        <dbReference type="EMBL" id="KAF2962893.1"/>
    </source>
</evidence>
<protein>
    <submittedName>
        <fullName evidence="4">Uncharacterized protein</fullName>
    </submittedName>
</protein>
<dbReference type="InParanoid" id="A0A7C8MKH8"/>
<dbReference type="EMBL" id="WUBL01000258">
    <property type="protein sequence ID" value="KAF2962893.1"/>
    <property type="molecule type" value="Genomic_DNA"/>
</dbReference>
<dbReference type="Gene3D" id="1.25.40.20">
    <property type="entry name" value="Ankyrin repeat-containing domain"/>
    <property type="match status" value="3"/>
</dbReference>
<feature type="compositionally biased region" description="Low complexity" evidence="3">
    <location>
        <begin position="62"/>
        <end position="73"/>
    </location>
</feature>
<dbReference type="Proteomes" id="UP000481858">
    <property type="component" value="Unassembled WGS sequence"/>
</dbReference>
<evidence type="ECO:0000256" key="1">
    <source>
        <dbReference type="ARBA" id="ARBA00022737"/>
    </source>
</evidence>
<dbReference type="PANTHER" id="PTHR24189:SF50">
    <property type="entry name" value="ANKYRIN REPEAT AND SOCS BOX PROTEIN 2"/>
    <property type="match status" value="1"/>
</dbReference>
<dbReference type="Pfam" id="PF12796">
    <property type="entry name" value="Ank_2"/>
    <property type="match status" value="1"/>
</dbReference>
<dbReference type="SMART" id="SM00248">
    <property type="entry name" value="ANK"/>
    <property type="match status" value="7"/>
</dbReference>
<evidence type="ECO:0000256" key="3">
    <source>
        <dbReference type="SAM" id="MobiDB-lite"/>
    </source>
</evidence>
<sequence>MDSPLNHLQAQGLYCRPPSPSYSLQSAHASLLSSPSLSAHTSIFSSPSLSVYASPLSSPSLSSHTSLISSPSLNTTSRNYSPPTSSNVNNIPSQHHSHRNPCIVKASGEEHNRAARLVNEQSSSNISKAATAVLSNVADGTVLHSTVMLVQALLDLGAEVCFQRRKSTNMLKIALNKDQADIRSNLLERATRNCSHDILLLLAQKADEQAVNQALPIAIEQDDPEKVRILLARGANASPWCTQFLNAVEFGADEVVDELTRIIKGACQDCRDKGLVRAATFGHANKVRILLDKGADPNFERATALGATIGTGREDIGTLIVSHKSTRMRPELLDMAIADAYSKSKYQILITCLRAREGGQTETLNRVLLQAVKCNQFNLIAPLLRSKASVEYQGGAVVVAAVMSKQHKLLEVVLSSGKVSQSSMAVAIAHATELGDLQVTGDMVDVLISAGLRGDAVSQTLIRILNPKFAAGDGTFRLDLASLLLDKGGAEVNFQRGHALVLAATEGWLDILSLLLRYQPSFASLKAVMPYIMGLKDYERTIETLNMVVKFGDSNPFISEDLKAAAVSSAAEVLRHDVLEYLAQSSLSESTILAGLSAAISSGEEWVTPSGLPIIQFLLDRGALGPLVNEAFCRATKLIARDAIELLGDFISEECVNTALLDLVENSPEWHSPDDGNLWLIEYLLGRNAHGEPVNMAFLYALEAYTSTPKLASKTLLDTLLMVADVNFRHGEALKVAINRSDESLLKELVSRGASEDTMTHAFNEVIIARLGEKEVLKFLGVLSDKKLGYQPDFKRVLPGRYPPIFDCLVAHPESVKLVKHLIELGCEVDAKACTKLYDTTEPENATTLSWALSQSGVSREISSDVIKALIDAKAKNSRGDIVKKLVDAKADSRGYDRFDKAALFYASQVGDVNAVKALLKIEFRRNDGSLHEAARNLHRDCVAALIKAEFEPNFRSSRVEYNGRNALQEMTFRCDGSKRVPDMEATILSLKKGGSDPLEKWQGKTALFLALSNPQPYRITQALLNTGKWCQRTRLYFSPTVYLKRYTNKGNAAINAQLESLLRTMGCEDRYFAGLGSEQPDDAIGLPDDIAKEVKRRKDDLEKYSKAEFDHQTKIRRHYEEEQAQHELWQAQQLQKTNQKISQSAAIHQNTLHQNMEMSDQQQDALTQKNSLTELSLQNQQQLKLDFQQRTAQQKLELQGQQNVLTHQAQEHKLALQQAQNRLAQRAQDQKITTQEKQNKISKEAQRQKMLNAKKMQAIKASEERERLKNKKAMHREDLSFQRAKQRL</sequence>
<keyword evidence="2" id="KW-0040">ANK repeat</keyword>
<keyword evidence="1" id="KW-0677">Repeat</keyword>
<feature type="region of interest" description="Disordered" evidence="3">
    <location>
        <begin position="62"/>
        <end position="99"/>
    </location>
</feature>
<evidence type="ECO:0000256" key="2">
    <source>
        <dbReference type="ARBA" id="ARBA00023043"/>
    </source>
</evidence>
<dbReference type="PANTHER" id="PTHR24189">
    <property type="entry name" value="MYOTROPHIN"/>
    <property type="match status" value="1"/>
</dbReference>
<dbReference type="InterPro" id="IPR036770">
    <property type="entry name" value="Ankyrin_rpt-contain_sf"/>
</dbReference>
<evidence type="ECO:0000313" key="5">
    <source>
        <dbReference type="Proteomes" id="UP000481858"/>
    </source>
</evidence>
<organism evidence="4 5">
    <name type="scientific">Xylaria multiplex</name>
    <dbReference type="NCBI Taxonomy" id="323545"/>
    <lineage>
        <taxon>Eukaryota</taxon>
        <taxon>Fungi</taxon>
        <taxon>Dikarya</taxon>
        <taxon>Ascomycota</taxon>
        <taxon>Pezizomycotina</taxon>
        <taxon>Sordariomycetes</taxon>
        <taxon>Xylariomycetidae</taxon>
        <taxon>Xylariales</taxon>
        <taxon>Xylariaceae</taxon>
        <taxon>Xylaria</taxon>
    </lineage>
</organism>
<dbReference type="InterPro" id="IPR050745">
    <property type="entry name" value="Multifunctional_regulatory"/>
</dbReference>
<accession>A0A7C8MKH8</accession>
<gene>
    <name evidence="4" type="ORF">GQX73_g10674</name>
</gene>
<feature type="region of interest" description="Disordered" evidence="3">
    <location>
        <begin position="1253"/>
        <end position="1289"/>
    </location>
</feature>
<reference evidence="4 5" key="1">
    <citation type="submission" date="2019-12" db="EMBL/GenBank/DDBJ databases">
        <title>Draft genome sequence of the ascomycete Xylaria multiplex DSM 110363.</title>
        <authorList>
            <person name="Buettner E."/>
            <person name="Kellner H."/>
        </authorList>
    </citation>
    <scope>NUCLEOTIDE SEQUENCE [LARGE SCALE GENOMIC DNA]</scope>
    <source>
        <strain evidence="4 5">DSM 110363</strain>
    </source>
</reference>
<keyword evidence="5" id="KW-1185">Reference proteome</keyword>
<dbReference type="OrthoDB" id="194358at2759"/>
<name>A0A7C8MKH8_9PEZI</name>
<dbReference type="InterPro" id="IPR002110">
    <property type="entry name" value="Ankyrin_rpt"/>
</dbReference>
<proteinExistence type="predicted"/>
<comment type="caution">
    <text evidence="4">The sequence shown here is derived from an EMBL/GenBank/DDBJ whole genome shotgun (WGS) entry which is preliminary data.</text>
</comment>
<feature type="compositionally biased region" description="Polar residues" evidence="3">
    <location>
        <begin position="74"/>
        <end position="94"/>
    </location>
</feature>